<dbReference type="PANTHER" id="PTHR12526:SF638">
    <property type="entry name" value="SPORE COAT PROTEIN SA"/>
    <property type="match status" value="1"/>
</dbReference>
<organism evidence="2 3">
    <name type="scientific">Halomonas chromatireducens</name>
    <dbReference type="NCBI Taxonomy" id="507626"/>
    <lineage>
        <taxon>Bacteria</taxon>
        <taxon>Pseudomonadati</taxon>
        <taxon>Pseudomonadota</taxon>
        <taxon>Gammaproteobacteria</taxon>
        <taxon>Oceanospirillales</taxon>
        <taxon>Halomonadaceae</taxon>
        <taxon>Halomonas</taxon>
    </lineage>
</organism>
<dbReference type="GO" id="GO:0016757">
    <property type="term" value="F:glycosyltransferase activity"/>
    <property type="evidence" value="ECO:0007669"/>
    <property type="project" value="UniProtKB-KW"/>
</dbReference>
<dbReference type="Gene3D" id="3.40.50.2000">
    <property type="entry name" value="Glycogen Phosphorylase B"/>
    <property type="match status" value="1"/>
</dbReference>
<reference evidence="2 3" key="1">
    <citation type="journal article" date="2016" name="Genome Announc.">
        <title>Draft Genome Sequence of 'Halomonas chromatireducens' Strain AGD 8-3, a Haloalkaliphilic Chromate- and Selenite-Reducing Gammaproteobacterium.</title>
        <authorList>
            <person name="Sharko F.S."/>
            <person name="Shapovalova A.A."/>
            <person name="Tsygankova S.V."/>
            <person name="Komova A.V."/>
            <person name="Boulygina E.S."/>
            <person name="Teslyuk A.B."/>
            <person name="Gotovtsev P.M."/>
            <person name="Namsaraev Z.B."/>
            <person name="Khijniak T.V."/>
            <person name="Nedoluzhko A.V."/>
            <person name="Vasilov R.G."/>
        </authorList>
    </citation>
    <scope>NUCLEOTIDE SEQUENCE [LARGE SCALE GENOMIC DNA]</scope>
    <source>
        <strain evidence="2 3">AGD 8-3</strain>
    </source>
</reference>
<name>A0A0X8HCJ8_9GAMM</name>
<dbReference type="SUPFAM" id="SSF53756">
    <property type="entry name" value="UDP-Glycosyltransferase/glycogen phosphorylase"/>
    <property type="match status" value="1"/>
</dbReference>
<accession>A0A0X8HCJ8</accession>
<dbReference type="KEGG" id="hco:LOKO_01027"/>
<protein>
    <submittedName>
        <fullName evidence="2">N-acetylgalactosamine-N, N'-diacetylbacillosaminyl-diphospho-undecaprenol 4-alpha-N-acetylgalactosaminyltransferase</fullName>
        <ecNumber evidence="2">2.4.1.291</ecNumber>
    </submittedName>
</protein>
<evidence type="ECO:0000259" key="1">
    <source>
        <dbReference type="Pfam" id="PF00534"/>
    </source>
</evidence>
<keyword evidence="2" id="KW-0328">Glycosyltransferase</keyword>
<dbReference type="PANTHER" id="PTHR12526">
    <property type="entry name" value="GLYCOSYLTRANSFERASE"/>
    <property type="match status" value="1"/>
</dbReference>
<evidence type="ECO:0000313" key="3">
    <source>
        <dbReference type="Proteomes" id="UP000063387"/>
    </source>
</evidence>
<dbReference type="AlphaFoldDB" id="A0A0X8HCJ8"/>
<proteinExistence type="predicted"/>
<dbReference type="InterPro" id="IPR001296">
    <property type="entry name" value="Glyco_trans_1"/>
</dbReference>
<keyword evidence="3" id="KW-1185">Reference proteome</keyword>
<feature type="domain" description="Glycosyl transferase family 1" evidence="1">
    <location>
        <begin position="2"/>
        <end position="99"/>
    </location>
</feature>
<dbReference type="EMBL" id="CP014226">
    <property type="protein sequence ID" value="AMD00104.1"/>
    <property type="molecule type" value="Genomic_DNA"/>
</dbReference>
<sequence length="116" mass="12940">MTELGLDNKVVMLGYRTNPYPFIQNAKALILTSDAEGLPRVLIEALLLHTPVISVDCPSGPREILTDSLADYLVDQDDEKGLAEAIARMDSSPVEVDERYYQQFLTENVLPKFEAL</sequence>
<dbReference type="EC" id="2.4.1.291" evidence="2"/>
<dbReference type="Proteomes" id="UP000063387">
    <property type="component" value="Chromosome"/>
</dbReference>
<dbReference type="STRING" id="507626.LOKO_01027"/>
<reference evidence="2 3" key="2">
    <citation type="submission" date="2016-02" db="EMBL/GenBank/DDBJ databases">
        <authorList>
            <person name="Wen L."/>
            <person name="He K."/>
            <person name="Yang H."/>
        </authorList>
    </citation>
    <scope>NUCLEOTIDE SEQUENCE [LARGE SCALE GENOMIC DNA]</scope>
    <source>
        <strain evidence="2 3">AGD 8-3</strain>
    </source>
</reference>
<gene>
    <name evidence="2" type="primary">pglJ</name>
    <name evidence="2" type="ORF">LOKO_01027</name>
</gene>
<dbReference type="Pfam" id="PF00534">
    <property type="entry name" value="Glycos_transf_1"/>
    <property type="match status" value="1"/>
</dbReference>
<dbReference type="PATRIC" id="fig|507626.3.peg.1017"/>
<keyword evidence="2" id="KW-0808">Transferase</keyword>
<evidence type="ECO:0000313" key="2">
    <source>
        <dbReference type="EMBL" id="AMD00104.1"/>
    </source>
</evidence>